<dbReference type="AlphaFoldDB" id="A0AA39SEV2"/>
<comment type="caution">
    <text evidence="1">The sequence shown here is derived from an EMBL/GenBank/DDBJ whole genome shotgun (WGS) entry which is preliminary data.</text>
</comment>
<evidence type="ECO:0000313" key="1">
    <source>
        <dbReference type="EMBL" id="KAK0588480.1"/>
    </source>
</evidence>
<organism evidence="1 2">
    <name type="scientific">Acer saccharum</name>
    <name type="common">Sugar maple</name>
    <dbReference type="NCBI Taxonomy" id="4024"/>
    <lineage>
        <taxon>Eukaryota</taxon>
        <taxon>Viridiplantae</taxon>
        <taxon>Streptophyta</taxon>
        <taxon>Embryophyta</taxon>
        <taxon>Tracheophyta</taxon>
        <taxon>Spermatophyta</taxon>
        <taxon>Magnoliopsida</taxon>
        <taxon>eudicotyledons</taxon>
        <taxon>Gunneridae</taxon>
        <taxon>Pentapetalae</taxon>
        <taxon>rosids</taxon>
        <taxon>malvids</taxon>
        <taxon>Sapindales</taxon>
        <taxon>Sapindaceae</taxon>
        <taxon>Hippocastanoideae</taxon>
        <taxon>Acereae</taxon>
        <taxon>Acer</taxon>
    </lineage>
</organism>
<protein>
    <submittedName>
        <fullName evidence="1">Uncharacterized protein</fullName>
    </submittedName>
</protein>
<evidence type="ECO:0000313" key="2">
    <source>
        <dbReference type="Proteomes" id="UP001168877"/>
    </source>
</evidence>
<reference evidence="1" key="2">
    <citation type="submission" date="2023-06" db="EMBL/GenBank/DDBJ databases">
        <authorList>
            <person name="Swenson N.G."/>
            <person name="Wegrzyn J.L."/>
            <person name="Mcevoy S.L."/>
        </authorList>
    </citation>
    <scope>NUCLEOTIDE SEQUENCE</scope>
    <source>
        <strain evidence="1">NS2018</strain>
        <tissue evidence="1">Leaf</tissue>
    </source>
</reference>
<dbReference type="EMBL" id="JAUESC010000381">
    <property type="protein sequence ID" value="KAK0588480.1"/>
    <property type="molecule type" value="Genomic_DNA"/>
</dbReference>
<proteinExistence type="predicted"/>
<gene>
    <name evidence="1" type="ORF">LWI29_001521</name>
</gene>
<dbReference type="Gene3D" id="3.10.20.90">
    <property type="entry name" value="Phosphatidylinositol 3-kinase Catalytic Subunit, Chain A, domain 1"/>
    <property type="match status" value="1"/>
</dbReference>
<keyword evidence="2" id="KW-1185">Reference proteome</keyword>
<dbReference type="Proteomes" id="UP001168877">
    <property type="component" value="Unassembled WGS sequence"/>
</dbReference>
<name>A0AA39SEV2_ACESA</name>
<accession>A0AA39SEV2</accession>
<reference evidence="1" key="1">
    <citation type="journal article" date="2022" name="Plant J.">
        <title>Strategies of tolerance reflected in two North American maple genomes.</title>
        <authorList>
            <person name="McEvoy S.L."/>
            <person name="Sezen U.U."/>
            <person name="Trouern-Trend A."/>
            <person name="McMahon S.M."/>
            <person name="Schaberg P.G."/>
            <person name="Yang J."/>
            <person name="Wegrzyn J.L."/>
            <person name="Swenson N.G."/>
        </authorList>
    </citation>
    <scope>NUCLEOTIDE SEQUENCE</scope>
    <source>
        <strain evidence="1">NS2018</strain>
    </source>
</reference>
<sequence>MTAVAFAFRKDHNEEEITNNSSFENSAEGYHPINTNPVSNDISDVLVKTLADFVHKPTSSRTSFVPMSSHTSFVSSSSTDHDQHIEHDYRLQKIEVQLTGTDIEIKYIDLTELECYPDLFPELVEIFNIAGELWGPKRKWDVFYLDIHYNIRGLLGDISWE</sequence>